<reference evidence="1" key="2">
    <citation type="submission" date="2021-04" db="EMBL/GenBank/DDBJ databases">
        <authorList>
            <person name="Gilroy R."/>
        </authorList>
    </citation>
    <scope>NUCLEOTIDE SEQUENCE</scope>
    <source>
        <strain evidence="1">378</strain>
    </source>
</reference>
<dbReference type="Proteomes" id="UP000733611">
    <property type="component" value="Unassembled WGS sequence"/>
</dbReference>
<gene>
    <name evidence="1" type="ORF">H9847_08630</name>
</gene>
<accession>A0A948THX2</accession>
<sequence length="136" mass="15554">MGEKSASTPRRQPVLPPDAFTPHDVAFICGRVAKLTRTSDDINAVWLTDYPSYIFQEPEERLRIRSELDAYIARMYGLTRDELRYILDPKELMGDDFPSETFSGLKNKEQKLYGEYLTARLVLEAFDSLEAGTLKA</sequence>
<name>A0A948THX2_9GAMM</name>
<dbReference type="AlphaFoldDB" id="A0A948THX2"/>
<protein>
    <submittedName>
        <fullName evidence="1">Uncharacterized protein</fullName>
    </submittedName>
</protein>
<evidence type="ECO:0000313" key="1">
    <source>
        <dbReference type="EMBL" id="MBU3844908.1"/>
    </source>
</evidence>
<comment type="caution">
    <text evidence="1">The sequence shown here is derived from an EMBL/GenBank/DDBJ whole genome shotgun (WGS) entry which is preliminary data.</text>
</comment>
<dbReference type="EMBL" id="JAHLFE010000177">
    <property type="protein sequence ID" value="MBU3844908.1"/>
    <property type="molecule type" value="Genomic_DNA"/>
</dbReference>
<organism evidence="1 2">
    <name type="scientific">Candidatus Anaerobiospirillum pullicola</name>
    <dbReference type="NCBI Taxonomy" id="2838451"/>
    <lineage>
        <taxon>Bacteria</taxon>
        <taxon>Pseudomonadati</taxon>
        <taxon>Pseudomonadota</taxon>
        <taxon>Gammaproteobacteria</taxon>
        <taxon>Aeromonadales</taxon>
        <taxon>Succinivibrionaceae</taxon>
        <taxon>Anaerobiospirillum</taxon>
    </lineage>
</organism>
<evidence type="ECO:0000313" key="2">
    <source>
        <dbReference type="Proteomes" id="UP000733611"/>
    </source>
</evidence>
<reference evidence="1" key="1">
    <citation type="journal article" date="2021" name="PeerJ">
        <title>Extensive microbial diversity within the chicken gut microbiome revealed by metagenomics and culture.</title>
        <authorList>
            <person name="Gilroy R."/>
            <person name="Ravi A."/>
            <person name="Getino M."/>
            <person name="Pursley I."/>
            <person name="Horton D.L."/>
            <person name="Alikhan N.F."/>
            <person name="Baker D."/>
            <person name="Gharbi K."/>
            <person name="Hall N."/>
            <person name="Watson M."/>
            <person name="Adriaenssens E.M."/>
            <person name="Foster-Nyarko E."/>
            <person name="Jarju S."/>
            <person name="Secka A."/>
            <person name="Antonio M."/>
            <person name="Oren A."/>
            <person name="Chaudhuri R.R."/>
            <person name="La Ragione R."/>
            <person name="Hildebrand F."/>
            <person name="Pallen M.J."/>
        </authorList>
    </citation>
    <scope>NUCLEOTIDE SEQUENCE</scope>
    <source>
        <strain evidence="1">378</strain>
    </source>
</reference>
<proteinExistence type="predicted"/>